<feature type="coiled-coil region" evidence="1">
    <location>
        <begin position="2"/>
        <end position="43"/>
    </location>
</feature>
<evidence type="ECO:0000256" key="1">
    <source>
        <dbReference type="SAM" id="Coils"/>
    </source>
</evidence>
<accession>A0A974PIV4</accession>
<protein>
    <submittedName>
        <fullName evidence="2">Uncharacterized protein</fullName>
    </submittedName>
</protein>
<gene>
    <name evidence="2" type="ORF">JI735_34260</name>
</gene>
<keyword evidence="2" id="KW-0614">Plasmid</keyword>
<geneLocation type="plasmid" evidence="2 3">
    <name>unnamed1</name>
</geneLocation>
<name>A0A974PIV4_9BACL</name>
<dbReference type="RefSeq" id="WP_039832792.1">
    <property type="nucleotide sequence ID" value="NZ_CP068596.1"/>
</dbReference>
<dbReference type="KEGG" id="pson:JI735_34260"/>
<evidence type="ECO:0000313" key="2">
    <source>
        <dbReference type="EMBL" id="QQZ64505.1"/>
    </source>
</evidence>
<keyword evidence="1" id="KW-0175">Coiled coil</keyword>
<proteinExistence type="predicted"/>
<keyword evidence="3" id="KW-1185">Reference proteome</keyword>
<dbReference type="AlphaFoldDB" id="A0A974PIV4"/>
<dbReference type="Proteomes" id="UP000595841">
    <property type="component" value="Plasmid unnamed1"/>
</dbReference>
<sequence length="69" mass="8325">MEEFYREQSEKALKEIERLKTMYLHQMQEISDLKNENRFLKDQIAGKPMTEREQLLLQVANQIIKELGK</sequence>
<evidence type="ECO:0000313" key="3">
    <source>
        <dbReference type="Proteomes" id="UP000595841"/>
    </source>
</evidence>
<reference evidence="2 3" key="1">
    <citation type="submission" date="2021-01" db="EMBL/GenBank/DDBJ databases">
        <title>Whole genome sequence of Paenibacillus sonchi LMG 24727 for comparative genomics.</title>
        <authorList>
            <person name="Lee G."/>
            <person name="Kim M.-J."/>
            <person name="Lim K."/>
            <person name="Shin J.-H."/>
        </authorList>
    </citation>
    <scope>NUCLEOTIDE SEQUENCE [LARGE SCALE GENOMIC DNA]</scope>
    <source>
        <strain evidence="2 3">LMG 24727</strain>
        <plasmid evidence="2 3">unnamed1</plasmid>
    </source>
</reference>
<dbReference type="EMBL" id="CP068596">
    <property type="protein sequence ID" value="QQZ64505.1"/>
    <property type="molecule type" value="Genomic_DNA"/>
</dbReference>
<organism evidence="2 3">
    <name type="scientific">Paenibacillus sonchi</name>
    <dbReference type="NCBI Taxonomy" id="373687"/>
    <lineage>
        <taxon>Bacteria</taxon>
        <taxon>Bacillati</taxon>
        <taxon>Bacillota</taxon>
        <taxon>Bacilli</taxon>
        <taxon>Bacillales</taxon>
        <taxon>Paenibacillaceae</taxon>
        <taxon>Paenibacillus</taxon>
        <taxon>Paenibacillus sonchi group</taxon>
    </lineage>
</organism>